<sequence length="86" mass="9876">MPGYGSDGFFGAMWGMPVMGLLGMLLILIVVVWVIVTVARAGWGRQEQLPLDKPIRDPALDMLRERYAQGEIDRETFERMRRDLEH</sequence>
<gene>
    <name evidence="3" type="ORF">BI364_13455</name>
</gene>
<dbReference type="Proteomes" id="UP000095401">
    <property type="component" value="Chromosome"/>
</dbReference>
<evidence type="ECO:0000256" key="1">
    <source>
        <dbReference type="SAM" id="Phobius"/>
    </source>
</evidence>
<proteinExistence type="predicted"/>
<keyword evidence="4" id="KW-1185">Reference proteome</keyword>
<dbReference type="AlphaFoldDB" id="A0A1D8IQS2"/>
<reference evidence="4" key="1">
    <citation type="submission" date="2016-09" db="EMBL/GenBank/DDBJ databases">
        <title>Acidihalobacter prosperus F5.</title>
        <authorList>
            <person name="Khaleque H.N."/>
            <person name="Ramsay J.P."/>
            <person name="Kaksonen A.H."/>
            <person name="Boxall N.J."/>
            <person name="Watkin E.L.J."/>
        </authorList>
    </citation>
    <scope>NUCLEOTIDE SEQUENCE [LARGE SCALE GENOMIC DNA]</scope>
    <source>
        <strain evidence="4">F5</strain>
    </source>
</reference>
<keyword evidence="1" id="KW-0472">Membrane</keyword>
<protein>
    <recommendedName>
        <fullName evidence="2">SHOCT domain-containing protein</fullName>
    </recommendedName>
</protein>
<dbReference type="EMBL" id="CP017415">
    <property type="protein sequence ID" value="AOU98831.1"/>
    <property type="molecule type" value="Genomic_DNA"/>
</dbReference>
<organism evidence="3 4">
    <name type="scientific">Acidihalobacter yilgarnensis</name>
    <dbReference type="NCBI Taxonomy" id="2819280"/>
    <lineage>
        <taxon>Bacteria</taxon>
        <taxon>Pseudomonadati</taxon>
        <taxon>Pseudomonadota</taxon>
        <taxon>Gammaproteobacteria</taxon>
        <taxon>Chromatiales</taxon>
        <taxon>Ectothiorhodospiraceae</taxon>
        <taxon>Acidihalobacter</taxon>
    </lineage>
</organism>
<feature type="domain" description="SHOCT" evidence="2">
    <location>
        <begin position="59"/>
        <end position="84"/>
    </location>
</feature>
<keyword evidence="1" id="KW-1133">Transmembrane helix</keyword>
<evidence type="ECO:0000259" key="2">
    <source>
        <dbReference type="Pfam" id="PF09851"/>
    </source>
</evidence>
<feature type="transmembrane region" description="Helical" evidence="1">
    <location>
        <begin position="12"/>
        <end position="36"/>
    </location>
</feature>
<dbReference type="KEGG" id="aprs:BI364_13455"/>
<name>A0A1D8IQS2_9GAMM</name>
<accession>A0A1D8IQS2</accession>
<dbReference type="InterPro" id="IPR018649">
    <property type="entry name" value="SHOCT"/>
</dbReference>
<evidence type="ECO:0000313" key="3">
    <source>
        <dbReference type="EMBL" id="AOU98831.1"/>
    </source>
</evidence>
<keyword evidence="1" id="KW-0812">Transmembrane</keyword>
<dbReference type="Pfam" id="PF09851">
    <property type="entry name" value="SHOCT"/>
    <property type="match status" value="1"/>
</dbReference>
<evidence type="ECO:0000313" key="4">
    <source>
        <dbReference type="Proteomes" id="UP000095401"/>
    </source>
</evidence>
<dbReference type="RefSeq" id="WP_070079186.1">
    <property type="nucleotide sequence ID" value="NZ_CP017415.1"/>
</dbReference>